<evidence type="ECO:0000313" key="11">
    <source>
        <dbReference type="EMBL" id="EDO32501.1"/>
    </source>
</evidence>
<keyword evidence="12" id="KW-1185">Reference proteome</keyword>
<feature type="binding site" evidence="10">
    <location>
        <position position="118"/>
    </location>
    <ligand>
        <name>ATP</name>
        <dbReference type="ChEBI" id="CHEBI:30616"/>
    </ligand>
</feature>
<dbReference type="PANTHER" id="PTHR12595">
    <property type="entry name" value="POS9-ACTIVATING FACTOR FAP7-RELATED"/>
    <property type="match status" value="1"/>
</dbReference>
<evidence type="ECO:0000256" key="6">
    <source>
        <dbReference type="ARBA" id="ARBA00022741"/>
    </source>
</evidence>
<feature type="binding site" evidence="10">
    <location>
        <position position="23"/>
    </location>
    <ligand>
        <name>ATP</name>
        <dbReference type="ChEBI" id="CHEBI:30616"/>
    </ligand>
</feature>
<dbReference type="STRING" id="45351.A7SUU4"/>
<feature type="binding site" evidence="10">
    <location>
        <position position="22"/>
    </location>
    <ligand>
        <name>ATP</name>
        <dbReference type="ChEBI" id="CHEBI:30616"/>
    </ligand>
</feature>
<feature type="region of interest" description="NMPbind" evidence="10">
    <location>
        <begin position="38"/>
        <end position="61"/>
    </location>
</feature>
<dbReference type="EC" id="2.7.4.3" evidence="10"/>
<keyword evidence="5 10" id="KW-0808">Transferase</keyword>
<dbReference type="InterPro" id="IPR027417">
    <property type="entry name" value="P-loop_NTPase"/>
</dbReference>
<dbReference type="GO" id="GO:0005634">
    <property type="term" value="C:nucleus"/>
    <property type="evidence" value="ECO:0000318"/>
    <property type="project" value="GO_Central"/>
</dbReference>
<evidence type="ECO:0000256" key="4">
    <source>
        <dbReference type="ARBA" id="ARBA00022552"/>
    </source>
</evidence>
<reference evidence="11 12" key="1">
    <citation type="journal article" date="2007" name="Science">
        <title>Sea anemone genome reveals ancestral eumetazoan gene repertoire and genomic organization.</title>
        <authorList>
            <person name="Putnam N.H."/>
            <person name="Srivastava M."/>
            <person name="Hellsten U."/>
            <person name="Dirks B."/>
            <person name="Chapman J."/>
            <person name="Salamov A."/>
            <person name="Terry A."/>
            <person name="Shapiro H."/>
            <person name="Lindquist E."/>
            <person name="Kapitonov V.V."/>
            <person name="Jurka J."/>
            <person name="Genikhovich G."/>
            <person name="Grigoriev I.V."/>
            <person name="Lucas S.M."/>
            <person name="Steele R.E."/>
            <person name="Finnerty J.R."/>
            <person name="Technau U."/>
            <person name="Martindale M.Q."/>
            <person name="Rokhsar D.S."/>
        </authorList>
    </citation>
    <scope>NUCLEOTIDE SEQUENCE [LARGE SCALE GENOMIC DNA]</scope>
    <source>
        <strain evidence="12">CH2 X CH6</strain>
    </source>
</reference>
<evidence type="ECO:0000256" key="5">
    <source>
        <dbReference type="ARBA" id="ARBA00022679"/>
    </source>
</evidence>
<feature type="binding site" evidence="10">
    <location>
        <position position="18"/>
    </location>
    <ligand>
        <name>ATP</name>
        <dbReference type="ChEBI" id="CHEBI:30616"/>
    </ligand>
</feature>
<comment type="subcellular location">
    <subcellularLocation>
        <location evidence="10">Cytoplasm</location>
    </subcellularLocation>
    <subcellularLocation>
        <location evidence="10">Nucleus</location>
    </subcellularLocation>
</comment>
<keyword evidence="6 10" id="KW-0547">Nucleotide-binding</keyword>
<feature type="binding site" evidence="10">
    <location>
        <position position="20"/>
    </location>
    <ligand>
        <name>ATP</name>
        <dbReference type="ChEBI" id="CHEBI:30616"/>
    </ligand>
</feature>
<dbReference type="GO" id="GO:0016887">
    <property type="term" value="F:ATP hydrolysis activity"/>
    <property type="evidence" value="ECO:0007669"/>
    <property type="project" value="UniProtKB-UniRule"/>
</dbReference>
<evidence type="ECO:0000256" key="7">
    <source>
        <dbReference type="ARBA" id="ARBA00022777"/>
    </source>
</evidence>
<gene>
    <name evidence="11" type="ORF">NEMVEDRAFT_v1g217819</name>
</gene>
<keyword evidence="4 10" id="KW-0698">rRNA processing</keyword>
<feature type="region of interest" description="LID" evidence="10">
    <location>
        <begin position="117"/>
        <end position="127"/>
    </location>
</feature>
<dbReference type="GO" id="GO:0042274">
    <property type="term" value="P:ribosomal small subunit biogenesis"/>
    <property type="evidence" value="ECO:0007669"/>
    <property type="project" value="UniProtKB-UniRule"/>
</dbReference>
<dbReference type="PhylomeDB" id="A7SUU4"/>
<dbReference type="InParanoid" id="A7SUU4"/>
<feature type="binding site" evidence="10">
    <location>
        <position position="21"/>
    </location>
    <ligand>
        <name>ATP</name>
        <dbReference type="ChEBI" id="CHEBI:30616"/>
    </ligand>
</feature>
<keyword evidence="8 10" id="KW-0067">ATP-binding</keyword>
<evidence type="ECO:0000256" key="2">
    <source>
        <dbReference type="ARBA" id="ARBA00022490"/>
    </source>
</evidence>
<organism evidence="11 12">
    <name type="scientific">Nematostella vectensis</name>
    <name type="common">Starlet sea anemone</name>
    <dbReference type="NCBI Taxonomy" id="45351"/>
    <lineage>
        <taxon>Eukaryota</taxon>
        <taxon>Metazoa</taxon>
        <taxon>Cnidaria</taxon>
        <taxon>Anthozoa</taxon>
        <taxon>Hexacorallia</taxon>
        <taxon>Actiniaria</taxon>
        <taxon>Edwardsiidae</taxon>
        <taxon>Nematostella</taxon>
    </lineage>
</organism>
<keyword evidence="2 10" id="KW-0963">Cytoplasm</keyword>
<keyword evidence="9 10" id="KW-0539">Nucleus</keyword>
<dbReference type="GO" id="GO:0005737">
    <property type="term" value="C:cytoplasm"/>
    <property type="evidence" value="ECO:0000318"/>
    <property type="project" value="GO_Central"/>
</dbReference>
<evidence type="ECO:0000313" key="12">
    <source>
        <dbReference type="Proteomes" id="UP000001593"/>
    </source>
</evidence>
<evidence type="ECO:0000256" key="10">
    <source>
        <dbReference type="HAMAP-Rule" id="MF_03173"/>
    </source>
</evidence>
<evidence type="ECO:0000256" key="1">
    <source>
        <dbReference type="ARBA" id="ARBA00000582"/>
    </source>
</evidence>
<dbReference type="GO" id="GO:0005524">
    <property type="term" value="F:ATP binding"/>
    <property type="evidence" value="ECO:0000318"/>
    <property type="project" value="GO_Central"/>
</dbReference>
<dbReference type="Proteomes" id="UP000001593">
    <property type="component" value="Unassembled WGS sequence"/>
</dbReference>
<name>A7SUU4_NEMVE</name>
<comment type="caution">
    <text evidence="10">Lacks conserved residue(s) required for the propagation of feature annotation.</text>
</comment>
<dbReference type="eggNOG" id="KOG3347">
    <property type="taxonomic scope" value="Eukaryota"/>
</dbReference>
<dbReference type="OMA" id="QCEIFGT"/>
<dbReference type="Pfam" id="PF13238">
    <property type="entry name" value="AAA_18"/>
    <property type="match status" value="1"/>
</dbReference>
<dbReference type="PANTHER" id="PTHR12595:SF0">
    <property type="entry name" value="ADENYLATE KINASE ISOENZYME 6"/>
    <property type="match status" value="1"/>
</dbReference>
<evidence type="ECO:0000256" key="8">
    <source>
        <dbReference type="ARBA" id="ARBA00022840"/>
    </source>
</evidence>
<comment type="function">
    <text evidence="10">Broad-specificity nucleoside monophosphate (NMP) kinase that catalyzes the reversible transfer of the terminal phosphate group between nucleoside triphosphates and monophosphates. Has also ATPase activity. Involved in the late cytoplasmic maturation steps of the 40S ribosomal particles, specifically 18S rRNA maturation. While NMP activity is not required for ribosome maturation, ATPase activity is. Associates transiently with small ribosomal subunit protein uS11. ATP hydrolysis breaks the interaction with uS11. May temporarily remove uS11 from the ribosome to enable a conformational change of the ribosomal RNA that is needed for the final maturation step of the small ribosomal subunit. Its NMP activity may have a role in nuclear energy homeostasis.</text>
</comment>
<evidence type="ECO:0000256" key="9">
    <source>
        <dbReference type="ARBA" id="ARBA00023242"/>
    </source>
</evidence>
<comment type="similarity">
    <text evidence="10">Belongs to the adenylate kinase family. AK6 subfamily.</text>
</comment>
<dbReference type="Gene3D" id="3.40.50.300">
    <property type="entry name" value="P-loop containing nucleotide triphosphate hydrolases"/>
    <property type="match status" value="1"/>
</dbReference>
<dbReference type="HAMAP" id="MF_00039">
    <property type="entry name" value="Adenylate_kinase_AK6"/>
    <property type="match status" value="1"/>
</dbReference>
<comment type="catalytic activity">
    <reaction evidence="10">
        <text>ATP + H2O = ADP + phosphate + H(+)</text>
        <dbReference type="Rhea" id="RHEA:13065"/>
        <dbReference type="ChEBI" id="CHEBI:15377"/>
        <dbReference type="ChEBI" id="CHEBI:15378"/>
        <dbReference type="ChEBI" id="CHEBI:30616"/>
        <dbReference type="ChEBI" id="CHEBI:43474"/>
        <dbReference type="ChEBI" id="CHEBI:456216"/>
    </reaction>
</comment>
<comment type="subunit">
    <text evidence="10">Monomer and homodimer. Interacts with small ribosomal subunit protein uS11. Not a structural component of 43S pre-ribosomes, but transiently interacts with them by binding to uS11.</text>
</comment>
<dbReference type="SUPFAM" id="SSF52540">
    <property type="entry name" value="P-loop containing nucleoside triphosphate hydrolases"/>
    <property type="match status" value="1"/>
</dbReference>
<comment type="catalytic activity">
    <reaction evidence="1 10">
        <text>AMP + ATP = 2 ADP</text>
        <dbReference type="Rhea" id="RHEA:12973"/>
        <dbReference type="ChEBI" id="CHEBI:30616"/>
        <dbReference type="ChEBI" id="CHEBI:456215"/>
        <dbReference type="ChEBI" id="CHEBI:456216"/>
        <dbReference type="EC" id="2.7.4.3"/>
    </reaction>
</comment>
<keyword evidence="7 10" id="KW-0418">Kinase</keyword>
<dbReference type="HOGENOM" id="CLU_079096_3_1_1"/>
<dbReference type="GO" id="GO:0006364">
    <property type="term" value="P:rRNA processing"/>
    <property type="evidence" value="ECO:0007669"/>
    <property type="project" value="UniProtKB-KW"/>
</dbReference>
<dbReference type="AlphaFoldDB" id="A7SUU4"/>
<sequence length="177" mass="20607">MASARRSRPNILITGTPGTGKSTTGVELANRLGFKYINVGQLAKENDLYDGWDAQYECHVLDEDKASLVVEFILIQYDRWRIHVVNYHGCEFFPERWFDIVFVLRTNNTILFDRLQQRGYTGKKLTSNVECEIFQTILEEARDSYNPEIVHELESNAPEDLEQNLEQIQAWVMQWSS</sequence>
<dbReference type="InterPro" id="IPR020618">
    <property type="entry name" value="Adenyl_kinase_AK6"/>
</dbReference>
<protein>
    <recommendedName>
        <fullName evidence="10">Adenylate kinase isoenzyme 6 homolog</fullName>
        <shortName evidence="10">AK6</shortName>
        <ecNumber evidence="10">2.7.4.3</ecNumber>
    </recommendedName>
    <alternativeName>
        <fullName evidence="10">Dual activity adenylate kinase/ATPase</fullName>
        <shortName evidence="10">AK/ATPase</shortName>
    </alternativeName>
</protein>
<proteinExistence type="inferred from homology"/>
<dbReference type="FunFam" id="3.40.50.300:FF:000372">
    <property type="entry name" value="Adenylate kinase isoenzyme 6 homolog"/>
    <property type="match status" value="1"/>
</dbReference>
<accession>A7SUU4</accession>
<evidence type="ECO:0000256" key="3">
    <source>
        <dbReference type="ARBA" id="ARBA00022517"/>
    </source>
</evidence>
<dbReference type="GO" id="GO:0004017">
    <property type="term" value="F:AMP kinase activity"/>
    <property type="evidence" value="ECO:0000318"/>
    <property type="project" value="GO_Central"/>
</dbReference>
<dbReference type="EMBL" id="DS469820">
    <property type="protein sequence ID" value="EDO32501.1"/>
    <property type="molecule type" value="Genomic_DNA"/>
</dbReference>
<keyword evidence="3 10" id="KW-0690">Ribosome biogenesis</keyword>